<gene>
    <name evidence="1" type="ORF">PAHA3_2498</name>
</gene>
<dbReference type="Proteomes" id="UP000069697">
    <property type="component" value="Unassembled WGS sequence"/>
</dbReference>
<reference evidence="1 2" key="1">
    <citation type="journal article" date="2016" name="Genome Announc.">
        <title>Draft Genome Sequence of Paenibacillus amylolyticus Heshi-A3, Isolated from Fermented Rice Bran in a Japanese Fermented Seafood Dish.</title>
        <authorList>
            <person name="Akuzawa S."/>
            <person name="Nagaoka J."/>
            <person name="Kanekatsu M."/>
            <person name="Kubota E."/>
            <person name="Ohtake R."/>
            <person name="Suzuki T."/>
            <person name="Kanesaki Y."/>
        </authorList>
    </citation>
    <scope>NUCLEOTIDE SEQUENCE [LARGE SCALE GENOMIC DNA]</scope>
    <source>
        <strain evidence="1 2">Heshi-A3</strain>
    </source>
</reference>
<evidence type="ECO:0008006" key="3">
    <source>
        <dbReference type="Google" id="ProtNLM"/>
    </source>
</evidence>
<name>A0A100VMF4_PAEAM</name>
<evidence type="ECO:0000313" key="2">
    <source>
        <dbReference type="Proteomes" id="UP000069697"/>
    </source>
</evidence>
<protein>
    <recommendedName>
        <fullName evidence="3">YopX protein domain-containing protein</fullName>
    </recommendedName>
</protein>
<organism evidence="1 2">
    <name type="scientific">Paenibacillus amylolyticus</name>
    <dbReference type="NCBI Taxonomy" id="1451"/>
    <lineage>
        <taxon>Bacteria</taxon>
        <taxon>Bacillati</taxon>
        <taxon>Bacillota</taxon>
        <taxon>Bacilli</taxon>
        <taxon>Bacillales</taxon>
        <taxon>Paenibacillaceae</taxon>
        <taxon>Paenibacillus</taxon>
    </lineage>
</organism>
<accession>A0A100VMF4</accession>
<dbReference type="RefSeq" id="WP_062834974.1">
    <property type="nucleotide sequence ID" value="NZ_BCNV01000001.1"/>
</dbReference>
<dbReference type="AlphaFoldDB" id="A0A100VMF4"/>
<reference evidence="2" key="2">
    <citation type="submission" date="2016-01" db="EMBL/GenBank/DDBJ databases">
        <title>Draft Genome Sequence of Paenibacillus amylolyticus Heshi-A3 that Was Isolated from Fermented Rice Bran with Aging Salted Mackerel, Which Was Named Heshiko as Traditional Fermented Seafood in Japan.</title>
        <authorList>
            <person name="Akuzawa S."/>
            <person name="Nakagawa J."/>
            <person name="Kanekatsu T."/>
            <person name="Kubota E."/>
            <person name="Ohtake R."/>
            <person name="Suzuki T."/>
            <person name="Kanesaki Y."/>
        </authorList>
    </citation>
    <scope>NUCLEOTIDE SEQUENCE [LARGE SCALE GENOMIC DNA]</scope>
    <source>
        <strain evidence="2">Heshi-A3</strain>
    </source>
</reference>
<dbReference type="EMBL" id="BCNV01000001">
    <property type="protein sequence ID" value="GAS82424.1"/>
    <property type="molecule type" value="Genomic_DNA"/>
</dbReference>
<proteinExistence type="predicted"/>
<comment type="caution">
    <text evidence="1">The sequence shown here is derived from an EMBL/GenBank/DDBJ whole genome shotgun (WGS) entry which is preliminary data.</text>
</comment>
<sequence length="152" mass="17116">MLEIEFRGKQIAPGEMQHKFVYGDLIRSRGKFYINPHCNGITVNGHLGQLVVMHEISIQTIGQYAGYHDDSDDQVKVYEGDVVQFEYEGEGHTCEVKHEGSGFMFVGDSLPDGYLWVSELIEFDRSYCWAEGVMVVGIIHDDGLAPKEGVEQ</sequence>
<evidence type="ECO:0000313" key="1">
    <source>
        <dbReference type="EMBL" id="GAS82424.1"/>
    </source>
</evidence>
<dbReference type="SUPFAM" id="SSF159006">
    <property type="entry name" value="YopX-like"/>
    <property type="match status" value="1"/>
</dbReference>